<dbReference type="PANTHER" id="PTHR43427">
    <property type="entry name" value="CHLORIDE CHANNEL PROTEIN CLC-E"/>
    <property type="match status" value="1"/>
</dbReference>
<feature type="transmembrane region" description="Helical" evidence="10">
    <location>
        <begin position="20"/>
        <end position="42"/>
    </location>
</feature>
<evidence type="ECO:0000256" key="10">
    <source>
        <dbReference type="SAM" id="Phobius"/>
    </source>
</evidence>
<evidence type="ECO:0000256" key="8">
    <source>
        <dbReference type="ARBA" id="ARBA00023214"/>
    </source>
</evidence>
<name>A0A158EPE4_CABSO</name>
<evidence type="ECO:0000256" key="3">
    <source>
        <dbReference type="ARBA" id="ARBA00022692"/>
    </source>
</evidence>
<organism evidence="11 12">
    <name type="scientific">Caballeronia sordidicola</name>
    <name type="common">Burkholderia sordidicola</name>
    <dbReference type="NCBI Taxonomy" id="196367"/>
    <lineage>
        <taxon>Bacteria</taxon>
        <taxon>Pseudomonadati</taxon>
        <taxon>Pseudomonadota</taxon>
        <taxon>Betaproteobacteria</taxon>
        <taxon>Burkholderiales</taxon>
        <taxon>Burkholderiaceae</taxon>
        <taxon>Caballeronia</taxon>
    </lineage>
</organism>
<keyword evidence="4 10" id="KW-1133">Transmembrane helix</keyword>
<keyword evidence="2" id="KW-0813">Transport</keyword>
<proteinExistence type="predicted"/>
<keyword evidence="7" id="KW-0869">Chloride channel</keyword>
<keyword evidence="8" id="KW-0868">Chloride</keyword>
<dbReference type="PANTHER" id="PTHR43427:SF6">
    <property type="entry name" value="CHLORIDE CHANNEL PROTEIN CLC-E"/>
    <property type="match status" value="1"/>
</dbReference>
<feature type="transmembrane region" description="Helical" evidence="10">
    <location>
        <begin position="201"/>
        <end position="225"/>
    </location>
</feature>
<evidence type="ECO:0000256" key="7">
    <source>
        <dbReference type="ARBA" id="ARBA00023173"/>
    </source>
</evidence>
<evidence type="ECO:0000256" key="4">
    <source>
        <dbReference type="ARBA" id="ARBA00022989"/>
    </source>
</evidence>
<feature type="transmembrane region" description="Helical" evidence="10">
    <location>
        <begin position="237"/>
        <end position="261"/>
    </location>
</feature>
<dbReference type="AlphaFoldDB" id="A0A158EPE4"/>
<evidence type="ECO:0000256" key="1">
    <source>
        <dbReference type="ARBA" id="ARBA00004141"/>
    </source>
</evidence>
<dbReference type="GO" id="GO:0005254">
    <property type="term" value="F:chloride channel activity"/>
    <property type="evidence" value="ECO:0007669"/>
    <property type="project" value="UniProtKB-KW"/>
</dbReference>
<dbReference type="Gene3D" id="1.10.3080.10">
    <property type="entry name" value="Clc chloride channel"/>
    <property type="match status" value="1"/>
</dbReference>
<reference evidence="11 12" key="1">
    <citation type="submission" date="2016-01" db="EMBL/GenBank/DDBJ databases">
        <authorList>
            <person name="Oliw E.H."/>
        </authorList>
    </citation>
    <scope>NUCLEOTIDE SEQUENCE [LARGE SCALE GENOMIC DNA]</scope>
    <source>
        <strain evidence="11">LMG 22029</strain>
    </source>
</reference>
<feature type="transmembrane region" description="Helical" evidence="10">
    <location>
        <begin position="369"/>
        <end position="394"/>
    </location>
</feature>
<dbReference type="EMBL" id="FCOC02000001">
    <property type="protein sequence ID" value="SAL09407.1"/>
    <property type="molecule type" value="Genomic_DNA"/>
</dbReference>
<keyword evidence="9" id="KW-0407">Ion channel</keyword>
<feature type="transmembrane region" description="Helical" evidence="10">
    <location>
        <begin position="400"/>
        <end position="421"/>
    </location>
</feature>
<evidence type="ECO:0000256" key="9">
    <source>
        <dbReference type="ARBA" id="ARBA00023303"/>
    </source>
</evidence>
<dbReference type="GO" id="GO:0034707">
    <property type="term" value="C:chloride channel complex"/>
    <property type="evidence" value="ECO:0007669"/>
    <property type="project" value="UniProtKB-KW"/>
</dbReference>
<keyword evidence="3 10" id="KW-0812">Transmembrane</keyword>
<keyword evidence="5" id="KW-0406">Ion transport</keyword>
<evidence type="ECO:0000256" key="6">
    <source>
        <dbReference type="ARBA" id="ARBA00023136"/>
    </source>
</evidence>
<dbReference type="RefSeq" id="WP_060816703.1">
    <property type="nucleotide sequence ID" value="NZ_FCOC02000001.1"/>
</dbReference>
<keyword evidence="6 10" id="KW-0472">Membrane</keyword>
<dbReference type="OrthoDB" id="9767361at2"/>
<protein>
    <submittedName>
        <fullName evidence="11">Cl-channel, voltage gated</fullName>
    </submittedName>
</protein>
<feature type="transmembrane region" description="Helical" evidence="10">
    <location>
        <begin position="281"/>
        <end position="307"/>
    </location>
</feature>
<evidence type="ECO:0000256" key="5">
    <source>
        <dbReference type="ARBA" id="ARBA00023065"/>
    </source>
</evidence>
<dbReference type="Proteomes" id="UP000054893">
    <property type="component" value="Unassembled WGS sequence"/>
</dbReference>
<feature type="transmembrane region" description="Helical" evidence="10">
    <location>
        <begin position="343"/>
        <end position="362"/>
    </location>
</feature>
<dbReference type="InterPro" id="IPR014743">
    <property type="entry name" value="Cl-channel_core"/>
</dbReference>
<dbReference type="Pfam" id="PF00654">
    <property type="entry name" value="Voltage_CLC"/>
    <property type="match status" value="1"/>
</dbReference>
<evidence type="ECO:0000313" key="12">
    <source>
        <dbReference type="Proteomes" id="UP000054893"/>
    </source>
</evidence>
<gene>
    <name evidence="11" type="ORF">AWB64_00139</name>
</gene>
<feature type="transmembrane region" description="Helical" evidence="10">
    <location>
        <begin position="165"/>
        <end position="189"/>
    </location>
</feature>
<dbReference type="InterPro" id="IPR001807">
    <property type="entry name" value="ClC"/>
</dbReference>
<evidence type="ECO:0000256" key="2">
    <source>
        <dbReference type="ARBA" id="ARBA00022448"/>
    </source>
</evidence>
<evidence type="ECO:0000313" key="11">
    <source>
        <dbReference type="EMBL" id="SAL09407.1"/>
    </source>
</evidence>
<sequence length="452" mass="48394">MPIPKFIDKRALQRGRRLWLHYGVFWLGAIATGLIAVLYAQLIDVGYNVFLRCETRYWWLPLPVTPVIGAASVWITRRYFPGAEGSGIPQVIATLHGDGALAAQLLSIRVLVGKIAVSFLSILGGFTIGREGPTIHVGAALMFNLRRFYPQRFRSIRGIELERRLALAGAAAGLSAAFNAPLAGVVFAIEELTRSFEQRTSGVLITAIIFAGVVSLGLQGNYTYFGTININGHFPDLLAVAVLLIGVVSGVAGGLFCWLLLNTRRWMPAYLTAWRGRQPVAFGAVCGVLIAVIGVAAGGHTFGSGYAEARAMLEGRAQLGVTYPLLKMVSMVGSYLPGAPGGLFAPSLAIGAGIGNALHLMFGQMQLPMLIALGMVGYLAAVTQSPITAFVIVIEMINGHSLVISLMATALISSQVSKLFAPALYEALSERYRSAKPEPEIPRLPDFQVDPE</sequence>
<accession>A0A158EPE4</accession>
<dbReference type="InterPro" id="IPR050368">
    <property type="entry name" value="ClC-type_chloride_channel"/>
</dbReference>
<dbReference type="PRINTS" id="PR00762">
    <property type="entry name" value="CLCHANNEL"/>
</dbReference>
<dbReference type="SUPFAM" id="SSF81340">
    <property type="entry name" value="Clc chloride channel"/>
    <property type="match status" value="1"/>
</dbReference>
<dbReference type="CDD" id="cd01034">
    <property type="entry name" value="EriC_like"/>
    <property type="match status" value="1"/>
</dbReference>
<comment type="subcellular location">
    <subcellularLocation>
        <location evidence="1">Membrane</location>
        <topology evidence="1">Multi-pass membrane protein</topology>
    </subcellularLocation>
</comment>
<feature type="transmembrane region" description="Helical" evidence="10">
    <location>
        <begin position="57"/>
        <end position="76"/>
    </location>
</feature>